<dbReference type="Gene3D" id="1.50.10.10">
    <property type="match status" value="1"/>
</dbReference>
<reference evidence="7 8" key="1">
    <citation type="journal article" date="2021" name="Nat. Plants">
        <title>The Taxus genome provides insights into paclitaxel biosynthesis.</title>
        <authorList>
            <person name="Xiong X."/>
            <person name="Gou J."/>
            <person name="Liao Q."/>
            <person name="Li Y."/>
            <person name="Zhou Q."/>
            <person name="Bi G."/>
            <person name="Li C."/>
            <person name="Du R."/>
            <person name="Wang X."/>
            <person name="Sun T."/>
            <person name="Guo L."/>
            <person name="Liang H."/>
            <person name="Lu P."/>
            <person name="Wu Y."/>
            <person name="Zhang Z."/>
            <person name="Ro D.K."/>
            <person name="Shang Y."/>
            <person name="Huang S."/>
            <person name="Yan J."/>
        </authorList>
    </citation>
    <scope>NUCLEOTIDE SEQUENCE [LARGE SCALE GENOMIC DNA]</scope>
    <source>
        <strain evidence="7">Ta-2019</strain>
    </source>
</reference>
<keyword evidence="4" id="KW-0256">Endoplasmic reticulum</keyword>
<keyword evidence="2 4" id="KW-0378">Hydrolase</keyword>
<sequence>FGGEHRESLYWGTYRPQVYLGVRARTPKSLMAGLMWLAVKDSQYVLRHTCEMSDKLNTYGWLRHDGRKYGHQVIVDQDMAITTTFLKSWGNGSGYGGDWVIRFDVRNDRYPNENSLKNVHLFFYMADEGGNSLKLGKRGSKSGSNIPLVSGYRKDVGGWELHSEGMDNMEVHYAGFNTPHMHNLTDLVRQTLAMQTRTVGRLELPDTSEASPNIVIFQISGKIPFEMDLVFVSGTNAQNRQVQERLEKISGIQLTEHIKEQERIYEDRFQKTFNLSDKVNEEAMVVGRAAISNLIGGIGYFFGQSRISVPKESRERVGSDIALYWPAALYTAVPSRSFFPRGFLWDEGFHQLLICRWDLHMCLDIMGHWLDLMNIDGWIPREQILGAEALSKVPEEFVPQYTTNANPPTLFLVLRGKHPSSYFWHGRDNTTHRELNPKTFSSGFDDYPRASHPSEDERHVDLRCWMSLAAECMNLISRLLGLTSSKYHPTAKQLSDLNLLNEMHYDNISGMYFDFGNHSEQVSLKWKEVLDEKNAYSRRELRRVVSQRPKLCLVPHFGYVSLFPLIMKLIPSDSPILEKQIDLIYDKNLLWTSYGLRSLATKSSLYMKRNTEHDPPYWRGPVWINMNYLILSALNHYAQDSGPYKTRAAEVYTELRQNLIGNIEFHYFKSGYLWEQYDNTAAGKGKGAHPFTGWTSLIALIMAEMY</sequence>
<dbReference type="InterPro" id="IPR012341">
    <property type="entry name" value="6hp_glycosidase-like_sf"/>
</dbReference>
<dbReference type="InterPro" id="IPR004888">
    <property type="entry name" value="Glycoside_hydrolase_63"/>
</dbReference>
<evidence type="ECO:0000259" key="5">
    <source>
        <dbReference type="Pfam" id="PF03200"/>
    </source>
</evidence>
<evidence type="ECO:0000259" key="6">
    <source>
        <dbReference type="Pfam" id="PF16923"/>
    </source>
</evidence>
<feature type="non-terminal residue" evidence="7">
    <location>
        <position position="706"/>
    </location>
</feature>
<dbReference type="Proteomes" id="UP000824469">
    <property type="component" value="Unassembled WGS sequence"/>
</dbReference>
<feature type="domain" description="Glycosyl hydrolase family 63 C-terminal" evidence="5">
    <location>
        <begin position="415"/>
        <end position="704"/>
    </location>
</feature>
<dbReference type="PANTHER" id="PTHR10412:SF20">
    <property type="entry name" value="MANNOSYL-OLIGOSACCHARIDE GLUCOSIDASE GCS1"/>
    <property type="match status" value="1"/>
</dbReference>
<dbReference type="AlphaFoldDB" id="A0AA38L6Z8"/>
<evidence type="ECO:0000256" key="3">
    <source>
        <dbReference type="ARBA" id="ARBA00023295"/>
    </source>
</evidence>
<dbReference type="InterPro" id="IPR008928">
    <property type="entry name" value="6-hairpin_glycosidase_sf"/>
</dbReference>
<name>A0AA38L6Z8_TAXCH</name>
<dbReference type="InterPro" id="IPR038518">
    <property type="entry name" value="Glyco_hydro_63N_sf"/>
</dbReference>
<organism evidence="7 8">
    <name type="scientific">Taxus chinensis</name>
    <name type="common">Chinese yew</name>
    <name type="synonym">Taxus wallichiana var. chinensis</name>
    <dbReference type="NCBI Taxonomy" id="29808"/>
    <lineage>
        <taxon>Eukaryota</taxon>
        <taxon>Viridiplantae</taxon>
        <taxon>Streptophyta</taxon>
        <taxon>Embryophyta</taxon>
        <taxon>Tracheophyta</taxon>
        <taxon>Spermatophyta</taxon>
        <taxon>Pinopsida</taxon>
        <taxon>Pinidae</taxon>
        <taxon>Conifers II</taxon>
        <taxon>Cupressales</taxon>
        <taxon>Taxaceae</taxon>
        <taxon>Taxus</taxon>
    </lineage>
</organism>
<dbReference type="EC" id="3.2.1.106" evidence="4"/>
<evidence type="ECO:0000313" key="7">
    <source>
        <dbReference type="EMBL" id="KAH9314208.1"/>
    </source>
</evidence>
<evidence type="ECO:0000256" key="2">
    <source>
        <dbReference type="ARBA" id="ARBA00022801"/>
    </source>
</evidence>
<dbReference type="GO" id="GO:0005789">
    <property type="term" value="C:endoplasmic reticulum membrane"/>
    <property type="evidence" value="ECO:0007669"/>
    <property type="project" value="UniProtKB-SubCell"/>
</dbReference>
<gene>
    <name evidence="7" type="ORF">KI387_022835</name>
</gene>
<keyword evidence="3 4" id="KW-0326">Glycosidase</keyword>
<dbReference type="Pfam" id="PF03200">
    <property type="entry name" value="Glyco_hydro_63"/>
    <property type="match status" value="1"/>
</dbReference>
<dbReference type="SUPFAM" id="SSF48208">
    <property type="entry name" value="Six-hairpin glycosidases"/>
    <property type="match status" value="1"/>
</dbReference>
<dbReference type="GO" id="GO:0006487">
    <property type="term" value="P:protein N-linked glycosylation"/>
    <property type="evidence" value="ECO:0007669"/>
    <property type="project" value="UniProtKB-UniRule"/>
</dbReference>
<dbReference type="EMBL" id="JAHRHJ020000005">
    <property type="protein sequence ID" value="KAH9314208.1"/>
    <property type="molecule type" value="Genomic_DNA"/>
</dbReference>
<comment type="similarity">
    <text evidence="1 4">Belongs to the glycosyl hydrolase 63 family.</text>
</comment>
<dbReference type="InterPro" id="IPR031335">
    <property type="entry name" value="Glyco_hydro_63_C"/>
</dbReference>
<accession>A0AA38L6Z8</accession>
<dbReference type="Pfam" id="PF16923">
    <property type="entry name" value="Glyco_hydro_63N"/>
    <property type="match status" value="1"/>
</dbReference>
<dbReference type="GO" id="GO:0009311">
    <property type="term" value="P:oligosaccharide metabolic process"/>
    <property type="evidence" value="ECO:0007669"/>
    <property type="project" value="UniProtKB-UniRule"/>
</dbReference>
<comment type="function">
    <text evidence="4">Cleaves the distal alpha 1,2-linked glucose residue from the Glc(3)Man(9)GlcNAc(2) oligosaccharide precursor.</text>
</comment>
<evidence type="ECO:0000313" key="8">
    <source>
        <dbReference type="Proteomes" id="UP000824469"/>
    </source>
</evidence>
<comment type="catalytic activity">
    <reaction evidence="4">
        <text>N(4)-(alpha-D-Glc-(1-&gt;2)-alpha-D-Glc-(1-&gt;3)-alpha-D-Glc-(1-&gt;3)-alpha-D-Man-(1-&gt;2)-alpha-D-Man-(1-&gt;2)-alpha-D-Man-(1-&gt;3)-[alpha-D-Man-(1-&gt;2)-alpha-D-Man-(1-&gt;3)-[alpha-D-Man-(1-&gt;2)-alpha-D-Man-(1-&gt;6)]-alpha-D-Man-(1-&gt;6)]-beta-D-Man-(1-&gt;4)-beta-D-GlcNAc-(1-&gt;4)-beta-D-GlcNAc)-L-asparaginyl-[protein] + H2O = N(4)-(alpha-D-Glc-(1-&gt;3)-alpha-D-Glc-(1-&gt;3)-alpha-D-Man-(1-&gt;2)-alpha-D-Man-(1-&gt;2)-alpha-D-Man-(1-&gt;3)-[alpha-D-Man-(1-&gt;2)-alpha-D-Man-(1-&gt;3)-[alpha-D-Man-(1-&gt;2)-alpha-D-Man-(1-&gt;6)]-alpha-D-Man-(1-&gt;6)]-beta-D-Man-(1-&gt;4)-beta-D-GlcNAc-(1-&gt;4)-beta-D-GlcNAc)-L-asparaginyl-[protein] + beta-D-glucose</text>
        <dbReference type="Rhea" id="RHEA:55988"/>
        <dbReference type="Rhea" id="RHEA-COMP:12806"/>
        <dbReference type="Rhea" id="RHEA-COMP:14355"/>
        <dbReference type="ChEBI" id="CHEBI:15377"/>
        <dbReference type="ChEBI" id="CHEBI:15903"/>
        <dbReference type="ChEBI" id="CHEBI:59082"/>
        <dbReference type="ChEBI" id="CHEBI:132537"/>
        <dbReference type="EC" id="3.2.1.106"/>
    </reaction>
</comment>
<dbReference type="OMA" id="FNWYNTT"/>
<dbReference type="PANTHER" id="PTHR10412">
    <property type="entry name" value="MANNOSYL-OLIGOSACCHARIDE GLUCOSIDASE"/>
    <property type="match status" value="1"/>
</dbReference>
<dbReference type="InterPro" id="IPR031631">
    <property type="entry name" value="Glyco_hydro_63N"/>
</dbReference>
<feature type="domain" description="Glycosyl hydrolase family 63 N-terminal" evidence="6">
    <location>
        <begin position="8"/>
        <end position="170"/>
    </location>
</feature>
<comment type="caution">
    <text evidence="7">The sequence shown here is derived from an EMBL/GenBank/DDBJ whole genome shotgun (WGS) entry which is preliminary data.</text>
</comment>
<comment type="subcellular location">
    <subcellularLocation>
        <location evidence="4">Endoplasmic reticulum membrane</location>
        <topology evidence="4">Single-pass type II membrane protein</topology>
    </subcellularLocation>
</comment>
<proteinExistence type="inferred from homology"/>
<evidence type="ECO:0000256" key="4">
    <source>
        <dbReference type="RuleBase" id="RU368089"/>
    </source>
</evidence>
<dbReference type="GO" id="GO:0004573">
    <property type="term" value="F:Glc3Man9GlcNAc2 oligosaccharide glucosidase activity"/>
    <property type="evidence" value="ECO:0007669"/>
    <property type="project" value="UniProtKB-UniRule"/>
</dbReference>
<keyword evidence="8" id="KW-1185">Reference proteome</keyword>
<evidence type="ECO:0000256" key="1">
    <source>
        <dbReference type="ARBA" id="ARBA00010833"/>
    </source>
</evidence>
<protein>
    <recommendedName>
        <fullName evidence="4">Mannosyl-oligosaccharide glucosidase</fullName>
        <ecNumber evidence="4">3.2.1.106</ecNumber>
    </recommendedName>
</protein>
<dbReference type="Gene3D" id="2.70.98.110">
    <property type="entry name" value="Glycosyl hydrolase family 63, N-terminal domain"/>
    <property type="match status" value="1"/>
</dbReference>